<dbReference type="FunFam" id="1.20.1740.10:FF:000004">
    <property type="entry name" value="Sodium:alanine symporter family protein"/>
    <property type="match status" value="1"/>
</dbReference>
<evidence type="ECO:0000256" key="7">
    <source>
        <dbReference type="ARBA" id="ARBA00022989"/>
    </source>
</evidence>
<evidence type="ECO:0000313" key="10">
    <source>
        <dbReference type="EMBL" id="RBP91393.1"/>
    </source>
</evidence>
<dbReference type="AlphaFoldDB" id="A0A366JTB3"/>
<evidence type="ECO:0000256" key="6">
    <source>
        <dbReference type="ARBA" id="ARBA00022847"/>
    </source>
</evidence>
<organism evidence="10 11">
    <name type="scientific">Cytobacillus firmus</name>
    <name type="common">Bacillus firmus</name>
    <dbReference type="NCBI Taxonomy" id="1399"/>
    <lineage>
        <taxon>Bacteria</taxon>
        <taxon>Bacillati</taxon>
        <taxon>Bacillota</taxon>
        <taxon>Bacilli</taxon>
        <taxon>Bacillales</taxon>
        <taxon>Bacillaceae</taxon>
        <taxon>Cytobacillus</taxon>
    </lineage>
</organism>
<dbReference type="PANTHER" id="PTHR30330">
    <property type="entry name" value="AGSS FAMILY TRANSPORTER, SODIUM-ALANINE"/>
    <property type="match status" value="1"/>
</dbReference>
<comment type="caution">
    <text evidence="10">The sequence shown here is derived from an EMBL/GenBank/DDBJ whole genome shotgun (WGS) entry which is preliminary data.</text>
</comment>
<dbReference type="NCBIfam" id="TIGR00835">
    <property type="entry name" value="agcS"/>
    <property type="match status" value="1"/>
</dbReference>
<keyword evidence="11" id="KW-1185">Reference proteome</keyword>
<comment type="subcellular location">
    <subcellularLocation>
        <location evidence="1 9">Cell membrane</location>
        <topology evidence="1 9">Multi-pass membrane protein</topology>
    </subcellularLocation>
</comment>
<proteinExistence type="inferred from homology"/>
<feature type="transmembrane region" description="Helical" evidence="9">
    <location>
        <begin position="139"/>
        <end position="160"/>
    </location>
</feature>
<dbReference type="STRING" id="1399.VL14_03275"/>
<evidence type="ECO:0000256" key="3">
    <source>
        <dbReference type="ARBA" id="ARBA00022448"/>
    </source>
</evidence>
<name>A0A366JTB3_CYTFI</name>
<keyword evidence="4 9" id="KW-1003">Cell membrane</keyword>
<evidence type="ECO:0000256" key="5">
    <source>
        <dbReference type="ARBA" id="ARBA00022692"/>
    </source>
</evidence>
<protein>
    <submittedName>
        <fullName evidence="10">AGCS family alanine or glycine:cation symporter</fullName>
    </submittedName>
</protein>
<dbReference type="Gene3D" id="1.20.1740.10">
    <property type="entry name" value="Amino acid/polyamine transporter I"/>
    <property type="match status" value="1"/>
</dbReference>
<keyword evidence="5 9" id="KW-0812">Transmembrane</keyword>
<feature type="transmembrane region" description="Helical" evidence="9">
    <location>
        <begin position="295"/>
        <end position="316"/>
    </location>
</feature>
<dbReference type="PROSITE" id="PS00873">
    <property type="entry name" value="NA_ALANINE_SYMP"/>
    <property type="match status" value="1"/>
</dbReference>
<accession>A0A366JTB3</accession>
<feature type="transmembrane region" description="Helical" evidence="9">
    <location>
        <begin position="172"/>
        <end position="193"/>
    </location>
</feature>
<keyword evidence="3 9" id="KW-0813">Transport</keyword>
<feature type="transmembrane region" description="Helical" evidence="9">
    <location>
        <begin position="67"/>
        <end position="86"/>
    </location>
</feature>
<comment type="similarity">
    <text evidence="2 9">Belongs to the alanine or glycine:cation symporter (AGCS) (TC 2.A.25) family.</text>
</comment>
<dbReference type="GO" id="GO:0005283">
    <property type="term" value="F:amino acid:sodium symporter activity"/>
    <property type="evidence" value="ECO:0007669"/>
    <property type="project" value="InterPro"/>
</dbReference>
<feature type="transmembrane region" description="Helical" evidence="9">
    <location>
        <begin position="232"/>
        <end position="256"/>
    </location>
</feature>
<reference evidence="10 11" key="1">
    <citation type="submission" date="2018-06" db="EMBL/GenBank/DDBJ databases">
        <title>Freshwater and sediment microbial communities from various areas in North America, analyzing microbe dynamics in response to fracking.</title>
        <authorList>
            <person name="Lamendella R."/>
        </authorList>
    </citation>
    <scope>NUCLEOTIDE SEQUENCE [LARGE SCALE GENOMIC DNA]</scope>
    <source>
        <strain evidence="10 11">14_TX</strain>
    </source>
</reference>
<dbReference type="Proteomes" id="UP000252731">
    <property type="component" value="Unassembled WGS sequence"/>
</dbReference>
<sequence>MEELVNKASGMVWSLGLVAFALGAGLFFSIMTRFVQFRYFKEMIKLLLEKGNPESGVSSFQAFSMALAGRVGIGNIAGVATAIAFGGPGAVFWMWVMALLGGASAFIESTLAQVYKVKDGKQYRGGTPYFIEKGLNMKWFAVFVAIVVTLCYGILVPGIQANTIAVGFENTIGLHKSITGIILVVLLGIIIFGGVKRIATVAEKVVPFMALGYVVITFVLLFANAAEIPAMLWLIISSAFGANEMFGGIFGAAIAWGVKRAVFSNVAGVGEGTYSSAAADVSHPAKQGLVQGFSVYIDTIIVCTATALMILITGMYSVTPEGKQPIVENIQGVEAGPMWTQAAVESVIPGFGGLFVAIAIFFFAFTTLMAYYYISETTLVYLGRKRNLKGLKTGLMIVFLGMIYLGSVENASLLWALGDFGFGSMAWLNLVAILFLTKTALKVFKDYEEQKKAGIEPVFDPVKLGIKGADFWEEKVKESNSKGKKVI</sequence>
<keyword evidence="8 9" id="KW-0472">Membrane</keyword>
<dbReference type="GO" id="GO:0005886">
    <property type="term" value="C:plasma membrane"/>
    <property type="evidence" value="ECO:0007669"/>
    <property type="project" value="UniProtKB-SubCell"/>
</dbReference>
<feature type="transmembrane region" description="Helical" evidence="9">
    <location>
        <begin position="347"/>
        <end position="374"/>
    </location>
</feature>
<keyword evidence="7 9" id="KW-1133">Transmembrane helix</keyword>
<gene>
    <name evidence="10" type="ORF">DFO70_108178</name>
</gene>
<feature type="transmembrane region" description="Helical" evidence="9">
    <location>
        <begin position="395"/>
        <end position="418"/>
    </location>
</feature>
<dbReference type="InterPro" id="IPR001463">
    <property type="entry name" value="Na/Ala_symport"/>
</dbReference>
<dbReference type="PANTHER" id="PTHR30330:SF7">
    <property type="entry name" value="SODIUM_PROTON-DEPENDENT ALANINE CARRIER PROTEIN YRBD-RELATED"/>
    <property type="match status" value="1"/>
</dbReference>
<feature type="transmembrane region" description="Helical" evidence="9">
    <location>
        <begin position="424"/>
        <end position="444"/>
    </location>
</feature>
<dbReference type="OrthoDB" id="9804874at2"/>
<feature type="transmembrane region" description="Helical" evidence="9">
    <location>
        <begin position="12"/>
        <end position="35"/>
    </location>
</feature>
<evidence type="ECO:0000256" key="4">
    <source>
        <dbReference type="ARBA" id="ARBA00022475"/>
    </source>
</evidence>
<feature type="transmembrane region" description="Helical" evidence="9">
    <location>
        <begin position="92"/>
        <end position="115"/>
    </location>
</feature>
<evidence type="ECO:0000256" key="9">
    <source>
        <dbReference type="RuleBase" id="RU363064"/>
    </source>
</evidence>
<keyword evidence="6 9" id="KW-0769">Symport</keyword>
<dbReference type="Pfam" id="PF01235">
    <property type="entry name" value="Na_Ala_symp"/>
    <property type="match status" value="1"/>
</dbReference>
<evidence type="ECO:0000256" key="1">
    <source>
        <dbReference type="ARBA" id="ARBA00004651"/>
    </source>
</evidence>
<dbReference type="EMBL" id="QNSF01000008">
    <property type="protein sequence ID" value="RBP91393.1"/>
    <property type="molecule type" value="Genomic_DNA"/>
</dbReference>
<evidence type="ECO:0000256" key="8">
    <source>
        <dbReference type="ARBA" id="ARBA00023136"/>
    </source>
</evidence>
<evidence type="ECO:0000256" key="2">
    <source>
        <dbReference type="ARBA" id="ARBA00009261"/>
    </source>
</evidence>
<dbReference type="RefSeq" id="WP_113883712.1">
    <property type="nucleotide sequence ID" value="NZ_QNSF01000008.1"/>
</dbReference>
<evidence type="ECO:0000313" key="11">
    <source>
        <dbReference type="Proteomes" id="UP000252731"/>
    </source>
</evidence>
<feature type="transmembrane region" description="Helical" evidence="9">
    <location>
        <begin position="205"/>
        <end position="226"/>
    </location>
</feature>
<dbReference type="PRINTS" id="PR00175">
    <property type="entry name" value="NAALASMPORT"/>
</dbReference>